<reference evidence="1 2" key="1">
    <citation type="submission" date="2020-02" db="EMBL/GenBank/DDBJ databases">
        <title>Genome assembly of a novel Clostridium senegalense strain.</title>
        <authorList>
            <person name="Gupta T.B."/>
            <person name="Jauregui R."/>
            <person name="Maclean P."/>
            <person name="Nawarathana A."/>
            <person name="Brightwell G."/>
        </authorList>
    </citation>
    <scope>NUCLEOTIDE SEQUENCE [LARGE SCALE GENOMIC DNA]</scope>
    <source>
        <strain evidence="1 2">AGRFS4</strain>
    </source>
</reference>
<dbReference type="RefSeq" id="WP_010292002.1">
    <property type="nucleotide sequence ID" value="NZ_CABKRL010000001.1"/>
</dbReference>
<evidence type="ECO:0000313" key="2">
    <source>
        <dbReference type="Proteomes" id="UP000481872"/>
    </source>
</evidence>
<organism evidence="1 2">
    <name type="scientific">Clostridium senegalense</name>
    <dbReference type="NCBI Taxonomy" id="1465809"/>
    <lineage>
        <taxon>Bacteria</taxon>
        <taxon>Bacillati</taxon>
        <taxon>Bacillota</taxon>
        <taxon>Clostridia</taxon>
        <taxon>Eubacteriales</taxon>
        <taxon>Clostridiaceae</taxon>
        <taxon>Clostridium</taxon>
    </lineage>
</organism>
<name>A0A6M0H5M2_9CLOT</name>
<keyword evidence="2" id="KW-1185">Reference proteome</keyword>
<accession>A0A6M0H5M2</accession>
<proteinExistence type="predicted"/>
<dbReference type="Proteomes" id="UP000481872">
    <property type="component" value="Unassembled WGS sequence"/>
</dbReference>
<dbReference type="EMBL" id="JAAGPU010000013">
    <property type="protein sequence ID" value="NEU04902.1"/>
    <property type="molecule type" value="Genomic_DNA"/>
</dbReference>
<gene>
    <name evidence="1" type="ORF">G3M99_08555</name>
</gene>
<evidence type="ECO:0000313" key="1">
    <source>
        <dbReference type="EMBL" id="NEU04902.1"/>
    </source>
</evidence>
<protein>
    <submittedName>
        <fullName evidence="1">Uncharacterized protein</fullName>
    </submittedName>
</protein>
<sequence>MPIVTPIYLNPPYLVSIFKATVIALANTEFFINKKEFSIKSTLPLSELTCGRITQGNGTIEYTQAFVTVTIESICQCPTTTFLRLHEMLEENNLIKNLNNLNDLKSLKAGDMIEVTTLLFKDPEVKNLCSIANSLELQMLSNANSNTVDPTKFLTYLKSTLTDIDTNHCVDYFSQLLFYKYRLVIPLSKDNFSSLSCIENKPVTIFGKVAYIDSILRDTMVDDVIEPIKKFISTNNLNFPYAENFDFPEPTPIYIGIVPLCIHV</sequence>
<dbReference type="AlphaFoldDB" id="A0A6M0H5M2"/>
<comment type="caution">
    <text evidence="1">The sequence shown here is derived from an EMBL/GenBank/DDBJ whole genome shotgun (WGS) entry which is preliminary data.</text>
</comment>